<sequence length="201" mass="21658">MTTHPAHTAPARPALPVTTVTIPTTVLHHLRTLPDAPAALTTAEQRDTWDSTLTADVPALDWMSLHLDNLTQALIEDHITPDDLGFTLYSIDAARMEAHAARVELITADPTAHDPGTTPMPITDLQPGMQVREYRRNGSHDTYTVTHTAHDEHGSTTAITPTGRPGPLHTFHTAPGRPWAVETPHSPANPAPATTPGPQHP</sequence>
<dbReference type="Proteomes" id="UP000641932">
    <property type="component" value="Unassembled WGS sequence"/>
</dbReference>
<dbReference type="EMBL" id="BMMS01000036">
    <property type="protein sequence ID" value="GGO98213.1"/>
    <property type="molecule type" value="Genomic_DNA"/>
</dbReference>
<evidence type="ECO:0000313" key="3">
    <source>
        <dbReference type="Proteomes" id="UP000641932"/>
    </source>
</evidence>
<comment type="caution">
    <text evidence="2">The sequence shown here is derived from an EMBL/GenBank/DDBJ whole genome shotgun (WGS) entry which is preliminary data.</text>
</comment>
<feature type="region of interest" description="Disordered" evidence="1">
    <location>
        <begin position="175"/>
        <end position="201"/>
    </location>
</feature>
<keyword evidence="3" id="KW-1185">Reference proteome</keyword>
<evidence type="ECO:0000313" key="2">
    <source>
        <dbReference type="EMBL" id="GGO98213.1"/>
    </source>
</evidence>
<evidence type="ECO:0000256" key="1">
    <source>
        <dbReference type="SAM" id="MobiDB-lite"/>
    </source>
</evidence>
<protein>
    <submittedName>
        <fullName evidence="2">Uncharacterized protein</fullName>
    </submittedName>
</protein>
<dbReference type="RefSeq" id="WP_189135141.1">
    <property type="nucleotide sequence ID" value="NZ_BMMS01000036.1"/>
</dbReference>
<reference evidence="2" key="1">
    <citation type="journal article" date="2014" name="Int. J. Syst. Evol. Microbiol.">
        <title>Complete genome sequence of Corynebacterium casei LMG S-19264T (=DSM 44701T), isolated from a smear-ripened cheese.</title>
        <authorList>
            <consortium name="US DOE Joint Genome Institute (JGI-PGF)"/>
            <person name="Walter F."/>
            <person name="Albersmeier A."/>
            <person name="Kalinowski J."/>
            <person name="Ruckert C."/>
        </authorList>
    </citation>
    <scope>NUCLEOTIDE SEQUENCE</scope>
    <source>
        <strain evidence="2">CGMCC 4.7201</strain>
    </source>
</reference>
<name>A0A918E249_9ACTN</name>
<dbReference type="AlphaFoldDB" id="A0A918E249"/>
<organism evidence="2 3">
    <name type="scientific">Wenjunlia tyrosinilytica</name>
    <dbReference type="NCBI Taxonomy" id="1544741"/>
    <lineage>
        <taxon>Bacteria</taxon>
        <taxon>Bacillati</taxon>
        <taxon>Actinomycetota</taxon>
        <taxon>Actinomycetes</taxon>
        <taxon>Kitasatosporales</taxon>
        <taxon>Streptomycetaceae</taxon>
        <taxon>Wenjunlia</taxon>
    </lineage>
</organism>
<gene>
    <name evidence="2" type="ORF">GCM10012280_61820</name>
</gene>
<feature type="compositionally biased region" description="Pro residues" evidence="1">
    <location>
        <begin position="187"/>
        <end position="201"/>
    </location>
</feature>
<reference evidence="2" key="2">
    <citation type="submission" date="2020-09" db="EMBL/GenBank/DDBJ databases">
        <authorList>
            <person name="Sun Q."/>
            <person name="Zhou Y."/>
        </authorList>
    </citation>
    <scope>NUCLEOTIDE SEQUENCE</scope>
    <source>
        <strain evidence="2">CGMCC 4.7201</strain>
    </source>
</reference>
<accession>A0A918E249</accession>
<proteinExistence type="predicted"/>